<dbReference type="EMBL" id="SMSJ01000174">
    <property type="protein sequence ID" value="TDH57967.1"/>
    <property type="molecule type" value="Genomic_DNA"/>
</dbReference>
<feature type="transmembrane region" description="Helical" evidence="8">
    <location>
        <begin position="294"/>
        <end position="317"/>
    </location>
</feature>
<evidence type="ECO:0000256" key="4">
    <source>
        <dbReference type="ARBA" id="ARBA00022679"/>
    </source>
</evidence>
<dbReference type="GO" id="GO:0004673">
    <property type="term" value="F:protein histidine kinase activity"/>
    <property type="evidence" value="ECO:0007669"/>
    <property type="project" value="UniProtKB-EC"/>
</dbReference>
<dbReference type="InterPro" id="IPR005467">
    <property type="entry name" value="His_kinase_dom"/>
</dbReference>
<evidence type="ECO:0000256" key="8">
    <source>
        <dbReference type="SAM" id="Phobius"/>
    </source>
</evidence>
<keyword evidence="11" id="KW-1185">Reference proteome</keyword>
<dbReference type="PROSITE" id="PS50109">
    <property type="entry name" value="HIS_KIN"/>
    <property type="match status" value="1"/>
</dbReference>
<dbReference type="GO" id="GO:0005524">
    <property type="term" value="F:ATP binding"/>
    <property type="evidence" value="ECO:0007669"/>
    <property type="project" value="UniProtKB-KW"/>
</dbReference>
<dbReference type="InterPro" id="IPR003594">
    <property type="entry name" value="HATPase_dom"/>
</dbReference>
<dbReference type="Pfam" id="PF02518">
    <property type="entry name" value="HATPase_c"/>
    <property type="match status" value="1"/>
</dbReference>
<dbReference type="RefSeq" id="WP_133293174.1">
    <property type="nucleotide sequence ID" value="NZ_SMSJ01000174.1"/>
</dbReference>
<keyword evidence="8" id="KW-0812">Transmembrane</keyword>
<keyword evidence="5" id="KW-0547">Nucleotide-binding</keyword>
<comment type="catalytic activity">
    <reaction evidence="1">
        <text>ATP + protein L-histidine = ADP + protein N-phospho-L-histidine.</text>
        <dbReference type="EC" id="2.7.13.3"/>
    </reaction>
</comment>
<dbReference type="SUPFAM" id="SSF55874">
    <property type="entry name" value="ATPase domain of HSP90 chaperone/DNA topoisomerase II/histidine kinase"/>
    <property type="match status" value="1"/>
</dbReference>
<dbReference type="OrthoDB" id="9812260at2"/>
<evidence type="ECO:0000256" key="6">
    <source>
        <dbReference type="ARBA" id="ARBA00022777"/>
    </source>
</evidence>
<keyword evidence="6" id="KW-0418">Kinase</keyword>
<evidence type="ECO:0000256" key="1">
    <source>
        <dbReference type="ARBA" id="ARBA00000085"/>
    </source>
</evidence>
<comment type="caution">
    <text evidence="10">The sequence shown here is derived from an EMBL/GenBank/DDBJ whole genome shotgun (WGS) entry which is preliminary data.</text>
</comment>
<dbReference type="Pfam" id="PF07568">
    <property type="entry name" value="HisKA_2"/>
    <property type="match status" value="1"/>
</dbReference>
<keyword evidence="4" id="KW-0808">Transferase</keyword>
<reference evidence="10 11" key="1">
    <citation type="journal article" date="2016" name="J. Microbiol.">
        <title>Dankookia rubra gen. nov., sp. nov., an alphaproteobacterium isolated from sediment of a shallow stream.</title>
        <authorList>
            <person name="Kim W.H."/>
            <person name="Kim D.H."/>
            <person name="Kang K."/>
            <person name="Ahn T.Y."/>
        </authorList>
    </citation>
    <scope>NUCLEOTIDE SEQUENCE [LARGE SCALE GENOMIC DNA]</scope>
    <source>
        <strain evidence="10 11">JCM30602</strain>
    </source>
</reference>
<keyword evidence="8" id="KW-0472">Membrane</keyword>
<evidence type="ECO:0000259" key="9">
    <source>
        <dbReference type="PROSITE" id="PS50109"/>
    </source>
</evidence>
<feature type="domain" description="Histidine kinase" evidence="9">
    <location>
        <begin position="378"/>
        <end position="573"/>
    </location>
</feature>
<name>A0A4R5Q7B7_9PROT</name>
<keyword evidence="8" id="KW-1133">Transmembrane helix</keyword>
<sequence>MHVVRSRTPGLRGLLALAFGVVALLAAVGTALLSSRETAAQAEAAAVETLRTFALGMADRLDRGMFERWRDIRVLATDPVLSNPDQPPEARRAVLRRVQESYPDYAIVAFLSPNGRVVVDSRKLAEGADASARTIFIKAKERPVVEDVHEAIILARLLPRPPDGLPPRFLDIAAPVRSDDGDLVGVVAGHLYWSWAEDIARQFREAAGRTRRTEPMIVSATGTVLLGPEDLQGKPLPVAAALHGPAYWPDGREYLTAGVQTRGYLDYPGLGWSVVVRQPLEVATAQADTVIKRIAWNGLLVALLAAPIGWFLAWWIARPLVALAATSQRAHLLAEDVRFPHGDDPAPYREARSLAGAFERLVAGLRATQQTHALLVREADHRLKNSLQTVAAILGMQARTVKDAAARAALGDAISRVRTVAEVHRALYRADDLPGEQVDLGAMLQDLCHQHALASLRPGVEIECDPQGSHMIEGRRALAIGLLVAELITNAGKHAFPGDRAGLVRVTLAAKENSLELTVEDDGVGIAERSEGTQPGLGTTLVERLARQAESDFHIISEPGRGTRAVIRLMTQRSAPSGTVPAGTSR</sequence>
<keyword evidence="3" id="KW-0597">Phosphoprotein</keyword>
<gene>
    <name evidence="10" type="ORF">E2C06_35060</name>
</gene>
<dbReference type="SMART" id="SM00387">
    <property type="entry name" value="HATPase_c"/>
    <property type="match status" value="1"/>
</dbReference>
<dbReference type="InterPro" id="IPR036890">
    <property type="entry name" value="HATPase_C_sf"/>
</dbReference>
<dbReference type="EC" id="2.7.13.3" evidence="2"/>
<dbReference type="PANTHER" id="PTHR41523">
    <property type="entry name" value="TWO-COMPONENT SYSTEM SENSOR PROTEIN"/>
    <property type="match status" value="1"/>
</dbReference>
<dbReference type="Gene3D" id="3.30.565.10">
    <property type="entry name" value="Histidine kinase-like ATPase, C-terminal domain"/>
    <property type="match status" value="1"/>
</dbReference>
<dbReference type="InterPro" id="IPR011495">
    <property type="entry name" value="Sig_transdc_His_kin_sub2_dim/P"/>
</dbReference>
<keyword evidence="7" id="KW-0067">ATP-binding</keyword>
<evidence type="ECO:0000313" key="11">
    <source>
        <dbReference type="Proteomes" id="UP000295096"/>
    </source>
</evidence>
<protein>
    <recommendedName>
        <fullName evidence="2">histidine kinase</fullName>
        <ecNumber evidence="2">2.7.13.3</ecNumber>
    </recommendedName>
</protein>
<evidence type="ECO:0000256" key="7">
    <source>
        <dbReference type="ARBA" id="ARBA00022840"/>
    </source>
</evidence>
<proteinExistence type="predicted"/>
<dbReference type="Gene3D" id="3.30.450.20">
    <property type="entry name" value="PAS domain"/>
    <property type="match status" value="1"/>
</dbReference>
<evidence type="ECO:0000313" key="10">
    <source>
        <dbReference type="EMBL" id="TDH57967.1"/>
    </source>
</evidence>
<dbReference type="AlphaFoldDB" id="A0A4R5Q7B7"/>
<evidence type="ECO:0000256" key="5">
    <source>
        <dbReference type="ARBA" id="ARBA00022741"/>
    </source>
</evidence>
<accession>A0A4R5Q7B7</accession>
<evidence type="ECO:0000256" key="3">
    <source>
        <dbReference type="ARBA" id="ARBA00022553"/>
    </source>
</evidence>
<dbReference type="Proteomes" id="UP000295096">
    <property type="component" value="Unassembled WGS sequence"/>
</dbReference>
<evidence type="ECO:0000256" key="2">
    <source>
        <dbReference type="ARBA" id="ARBA00012438"/>
    </source>
</evidence>
<organism evidence="10 11">
    <name type="scientific">Dankookia rubra</name>
    <dbReference type="NCBI Taxonomy" id="1442381"/>
    <lineage>
        <taxon>Bacteria</taxon>
        <taxon>Pseudomonadati</taxon>
        <taxon>Pseudomonadota</taxon>
        <taxon>Alphaproteobacteria</taxon>
        <taxon>Acetobacterales</taxon>
        <taxon>Roseomonadaceae</taxon>
        <taxon>Dankookia</taxon>
    </lineage>
</organism>
<dbReference type="PANTHER" id="PTHR41523:SF8">
    <property type="entry name" value="ETHYLENE RESPONSE SENSOR PROTEIN"/>
    <property type="match status" value="1"/>
</dbReference>